<feature type="domain" description="HTH lacI-type" evidence="4">
    <location>
        <begin position="8"/>
        <end position="62"/>
    </location>
</feature>
<accession>A0ABX2N5I5</accession>
<name>A0ABX2N5I5_9SPHN</name>
<dbReference type="Gene3D" id="3.40.50.2300">
    <property type="match status" value="2"/>
</dbReference>
<dbReference type="InterPro" id="IPR028082">
    <property type="entry name" value="Peripla_BP_I"/>
</dbReference>
<reference evidence="5 6" key="1">
    <citation type="submission" date="2020-06" db="EMBL/GenBank/DDBJ databases">
        <authorList>
            <person name="Kim S.-J."/>
            <person name="Park S.-J."/>
        </authorList>
    </citation>
    <scope>NUCLEOTIDE SEQUENCE [LARGE SCALE GENOMIC DNA]</scope>
    <source>
        <strain evidence="5 6">SW-151</strain>
    </source>
</reference>
<evidence type="ECO:0000256" key="1">
    <source>
        <dbReference type="ARBA" id="ARBA00023015"/>
    </source>
</evidence>
<dbReference type="RefSeq" id="WP_176280427.1">
    <property type="nucleotide sequence ID" value="NZ_JABWMH010000004.1"/>
</dbReference>
<evidence type="ECO:0000256" key="2">
    <source>
        <dbReference type="ARBA" id="ARBA00023125"/>
    </source>
</evidence>
<evidence type="ECO:0000256" key="3">
    <source>
        <dbReference type="ARBA" id="ARBA00023163"/>
    </source>
</evidence>
<dbReference type="PROSITE" id="PS50932">
    <property type="entry name" value="HTH_LACI_2"/>
    <property type="match status" value="1"/>
</dbReference>
<organism evidence="5 6">
    <name type="scientific">Parasphingorhabdus flavimaris</name>
    <dbReference type="NCBI Taxonomy" id="266812"/>
    <lineage>
        <taxon>Bacteria</taxon>
        <taxon>Pseudomonadati</taxon>
        <taxon>Pseudomonadota</taxon>
        <taxon>Alphaproteobacteria</taxon>
        <taxon>Sphingomonadales</taxon>
        <taxon>Sphingomonadaceae</taxon>
        <taxon>Parasphingorhabdus</taxon>
    </lineage>
</organism>
<dbReference type="InterPro" id="IPR000843">
    <property type="entry name" value="HTH_LacI"/>
</dbReference>
<evidence type="ECO:0000313" key="6">
    <source>
        <dbReference type="Proteomes" id="UP000652427"/>
    </source>
</evidence>
<protein>
    <submittedName>
        <fullName evidence="5">LacI family DNA-binding transcriptional regulator</fullName>
    </submittedName>
</protein>
<comment type="caution">
    <text evidence="5">The sequence shown here is derived from an EMBL/GenBank/DDBJ whole genome shotgun (WGS) entry which is preliminary data.</text>
</comment>
<dbReference type="SUPFAM" id="SSF53822">
    <property type="entry name" value="Periplasmic binding protein-like I"/>
    <property type="match status" value="1"/>
</dbReference>
<evidence type="ECO:0000313" key="5">
    <source>
        <dbReference type="EMBL" id="NVD28985.1"/>
    </source>
</evidence>
<dbReference type="Pfam" id="PF00356">
    <property type="entry name" value="LacI"/>
    <property type="match status" value="1"/>
</dbReference>
<dbReference type="Pfam" id="PF13377">
    <property type="entry name" value="Peripla_BP_3"/>
    <property type="match status" value="1"/>
</dbReference>
<dbReference type="CDD" id="cd01392">
    <property type="entry name" value="HTH_LacI"/>
    <property type="match status" value="1"/>
</dbReference>
<dbReference type="SUPFAM" id="SSF47413">
    <property type="entry name" value="lambda repressor-like DNA-binding domains"/>
    <property type="match status" value="1"/>
</dbReference>
<dbReference type="PANTHER" id="PTHR30146:SF153">
    <property type="entry name" value="LACTOSE OPERON REPRESSOR"/>
    <property type="match status" value="1"/>
</dbReference>
<keyword evidence="3" id="KW-0804">Transcription</keyword>
<dbReference type="CDD" id="cd01545">
    <property type="entry name" value="PBP1_SalR"/>
    <property type="match status" value="1"/>
</dbReference>
<keyword evidence="2 5" id="KW-0238">DNA-binding</keyword>
<dbReference type="InterPro" id="IPR010982">
    <property type="entry name" value="Lambda_DNA-bd_dom_sf"/>
</dbReference>
<dbReference type="InterPro" id="IPR046335">
    <property type="entry name" value="LacI/GalR-like_sensor"/>
</dbReference>
<proteinExistence type="predicted"/>
<gene>
    <name evidence="5" type="ORF">HUO14_13870</name>
</gene>
<dbReference type="Proteomes" id="UP000652427">
    <property type="component" value="Unassembled WGS sequence"/>
</dbReference>
<dbReference type="SMART" id="SM00354">
    <property type="entry name" value="HTH_LACI"/>
    <property type="match status" value="1"/>
</dbReference>
<sequence>MKDSRKRATIIDVATAANVSTKTVSRVFNDEPHVRKILRDKVLKAAAELDYHPNIMARGLVGRRSYLLGLIYENPSPNYVVELQNGALDRLHGEKYRLLVLPVESVVEVAGKIMSVLRAAALDGVILSPPASDHPGILSELRQNDFPFSRIAPTQSLDIGPSRTTDDVDASRKMTEYLLSLGHTRIGVIKGDPTHPSSGARLTGFLDALKAAGVSHSPDLVEQGFYTYESGLAAARKLLDRPDRPTAIFAQNDDMAAAAIMAARDLGLKVPDDLSISGFDDSAIAQIVWPRITTVHQPVYDMARDATDALIAKLENKPFTMLETQPCELIIRESTAAPAVL</sequence>
<dbReference type="Gene3D" id="1.10.260.40">
    <property type="entry name" value="lambda repressor-like DNA-binding domains"/>
    <property type="match status" value="1"/>
</dbReference>
<keyword evidence="1" id="KW-0805">Transcription regulation</keyword>
<keyword evidence="6" id="KW-1185">Reference proteome</keyword>
<evidence type="ECO:0000259" key="4">
    <source>
        <dbReference type="PROSITE" id="PS50932"/>
    </source>
</evidence>
<dbReference type="GO" id="GO:0003677">
    <property type="term" value="F:DNA binding"/>
    <property type="evidence" value="ECO:0007669"/>
    <property type="project" value="UniProtKB-KW"/>
</dbReference>
<dbReference type="EMBL" id="JABWMH010000004">
    <property type="protein sequence ID" value="NVD28985.1"/>
    <property type="molecule type" value="Genomic_DNA"/>
</dbReference>
<dbReference type="PANTHER" id="PTHR30146">
    <property type="entry name" value="LACI-RELATED TRANSCRIPTIONAL REPRESSOR"/>
    <property type="match status" value="1"/>
</dbReference>